<reference evidence="2" key="1">
    <citation type="submission" date="2018-05" db="EMBL/GenBank/DDBJ databases">
        <authorList>
            <person name="Lanie J.A."/>
            <person name="Ng W.-L."/>
            <person name="Kazmierczak K.M."/>
            <person name="Andrzejewski T.M."/>
            <person name="Davidsen T.M."/>
            <person name="Wayne K.J."/>
            <person name="Tettelin H."/>
            <person name="Glass J.I."/>
            <person name="Rusch D."/>
            <person name="Podicherti R."/>
            <person name="Tsui H.-C.T."/>
            <person name="Winkler M.E."/>
        </authorList>
    </citation>
    <scope>NUCLEOTIDE SEQUENCE</scope>
</reference>
<evidence type="ECO:0000259" key="1">
    <source>
        <dbReference type="Pfam" id="PF09116"/>
    </source>
</evidence>
<dbReference type="SUPFAM" id="SSF55979">
    <property type="entry name" value="DNA clamp"/>
    <property type="match status" value="2"/>
</dbReference>
<organism evidence="2">
    <name type="scientific">marine metagenome</name>
    <dbReference type="NCBI Taxonomy" id="408172"/>
    <lineage>
        <taxon>unclassified sequences</taxon>
        <taxon>metagenomes</taxon>
        <taxon>ecological metagenomes</taxon>
    </lineage>
</organism>
<dbReference type="AlphaFoldDB" id="A0A382J7S6"/>
<proteinExistence type="predicted"/>
<dbReference type="EMBL" id="UINC01072467">
    <property type="protein sequence ID" value="SVC08120.1"/>
    <property type="molecule type" value="Genomic_DNA"/>
</dbReference>
<gene>
    <name evidence="2" type="ORF">METZ01_LOCUS260974</name>
</gene>
<dbReference type="InterPro" id="IPR046938">
    <property type="entry name" value="DNA_clamp_sf"/>
</dbReference>
<sequence length="187" mass="20560">MKNILAVATVNESFPQDFSIYNLPEFLGATSLLDDADFQFNDVSLTVSDDHSSMSYFYASEGMVVAPDKMITMPETEISFSVSSQLLSDLNKAASVLGVNDLVLESDGTKITLTVKDKKNSTSNTFSRVVGEADGSTYTMNFKIENLKILEGNYEVKVSSKGISHFNNKDIDLEYFIALEPDSVFNA</sequence>
<dbReference type="InterPro" id="IPR015200">
    <property type="entry name" value="Sliding_clamp_C"/>
</dbReference>
<evidence type="ECO:0000313" key="2">
    <source>
        <dbReference type="EMBL" id="SVC08120.1"/>
    </source>
</evidence>
<protein>
    <recommendedName>
        <fullName evidence="1">Sliding clamp C-terminal domain-containing protein</fullName>
    </recommendedName>
</protein>
<name>A0A382J7S6_9ZZZZ</name>
<dbReference type="Gene3D" id="3.70.10.10">
    <property type="match status" value="1"/>
</dbReference>
<accession>A0A382J7S6</accession>
<dbReference type="GO" id="GO:0039693">
    <property type="term" value="P:viral DNA genome replication"/>
    <property type="evidence" value="ECO:0007669"/>
    <property type="project" value="InterPro"/>
</dbReference>
<feature type="domain" description="Sliding clamp C-terminal" evidence="1">
    <location>
        <begin position="84"/>
        <end position="180"/>
    </location>
</feature>
<dbReference type="Pfam" id="PF09116">
    <property type="entry name" value="gp45-slide_C"/>
    <property type="match status" value="1"/>
</dbReference>